<sequence>MDEIVGHTYLYLKEQLEISTMPPPSGILHGTIIGNTHKAISGFLLVLRGGEGGSLPPKLCNAVLLVLCSLMRNDSRSTTLFSADCPFGKLPDHLLVEIFFRVPILDWVQISCVKKQWATLFREEFFWHAALVRSFPSAGQAKRWPGPIPRGMSKR</sequence>
<dbReference type="PANTHER" id="PTHR48155:SF1">
    <property type="entry name" value="F-BOX DOMAIN-CONTAINING PROTEIN"/>
    <property type="match status" value="1"/>
</dbReference>
<evidence type="ECO:0000313" key="2">
    <source>
        <dbReference type="EMBL" id="CAK9146113.1"/>
    </source>
</evidence>
<dbReference type="EMBL" id="CAUOFW020001536">
    <property type="protein sequence ID" value="CAK9146113.1"/>
    <property type="molecule type" value="Genomic_DNA"/>
</dbReference>
<dbReference type="AlphaFoldDB" id="A0ABC8RTW6"/>
<gene>
    <name evidence="2" type="ORF">ILEXP_LOCUS13947</name>
</gene>
<organism evidence="2 3">
    <name type="scientific">Ilex paraguariensis</name>
    <name type="common">yerba mate</name>
    <dbReference type="NCBI Taxonomy" id="185542"/>
    <lineage>
        <taxon>Eukaryota</taxon>
        <taxon>Viridiplantae</taxon>
        <taxon>Streptophyta</taxon>
        <taxon>Embryophyta</taxon>
        <taxon>Tracheophyta</taxon>
        <taxon>Spermatophyta</taxon>
        <taxon>Magnoliopsida</taxon>
        <taxon>eudicotyledons</taxon>
        <taxon>Gunneridae</taxon>
        <taxon>Pentapetalae</taxon>
        <taxon>asterids</taxon>
        <taxon>campanulids</taxon>
        <taxon>Aquifoliales</taxon>
        <taxon>Aquifoliaceae</taxon>
        <taxon>Ilex</taxon>
    </lineage>
</organism>
<dbReference type="InterPro" id="IPR001810">
    <property type="entry name" value="F-box_dom"/>
</dbReference>
<reference evidence="2 3" key="1">
    <citation type="submission" date="2024-02" db="EMBL/GenBank/DDBJ databases">
        <authorList>
            <person name="Vignale AGUSTIN F."/>
            <person name="Sosa J E."/>
            <person name="Modenutti C."/>
        </authorList>
    </citation>
    <scope>NUCLEOTIDE SEQUENCE [LARGE SCALE GENOMIC DNA]</scope>
</reference>
<dbReference type="PROSITE" id="PS50181">
    <property type="entry name" value="FBOX"/>
    <property type="match status" value="1"/>
</dbReference>
<comment type="caution">
    <text evidence="2">The sequence shown here is derived from an EMBL/GenBank/DDBJ whole genome shotgun (WGS) entry which is preliminary data.</text>
</comment>
<protein>
    <recommendedName>
        <fullName evidence="1">F-box domain-containing protein</fullName>
    </recommendedName>
</protein>
<dbReference type="SUPFAM" id="SSF81383">
    <property type="entry name" value="F-box domain"/>
    <property type="match status" value="1"/>
</dbReference>
<evidence type="ECO:0000313" key="3">
    <source>
        <dbReference type="Proteomes" id="UP001642360"/>
    </source>
</evidence>
<keyword evidence="3" id="KW-1185">Reference proteome</keyword>
<evidence type="ECO:0000259" key="1">
    <source>
        <dbReference type="PROSITE" id="PS50181"/>
    </source>
</evidence>
<feature type="domain" description="F-box" evidence="1">
    <location>
        <begin position="84"/>
        <end position="130"/>
    </location>
</feature>
<dbReference type="Proteomes" id="UP001642360">
    <property type="component" value="Unassembled WGS sequence"/>
</dbReference>
<name>A0ABC8RTW6_9AQUA</name>
<dbReference type="InterPro" id="IPR036047">
    <property type="entry name" value="F-box-like_dom_sf"/>
</dbReference>
<dbReference type="Pfam" id="PF12937">
    <property type="entry name" value="F-box-like"/>
    <property type="match status" value="1"/>
</dbReference>
<proteinExistence type="predicted"/>
<accession>A0ABC8RTW6</accession>
<dbReference type="Gene3D" id="1.20.1280.50">
    <property type="match status" value="1"/>
</dbReference>
<dbReference type="PANTHER" id="PTHR48155">
    <property type="entry name" value="OS09G0497600 PROTEIN"/>
    <property type="match status" value="1"/>
</dbReference>